<gene>
    <name evidence="1" type="ORF">AQUCO_02700080v1</name>
</gene>
<dbReference type="OrthoDB" id="536368at2759"/>
<accession>A0A2G5D521</accession>
<dbReference type="AlphaFoldDB" id="A0A2G5D521"/>
<dbReference type="Proteomes" id="UP000230069">
    <property type="component" value="Unassembled WGS sequence"/>
</dbReference>
<dbReference type="EMBL" id="KZ305044">
    <property type="protein sequence ID" value="PIA38611.1"/>
    <property type="molecule type" value="Genomic_DNA"/>
</dbReference>
<keyword evidence="2" id="KW-1185">Reference proteome</keyword>
<reference evidence="1 2" key="1">
    <citation type="submission" date="2017-09" db="EMBL/GenBank/DDBJ databases">
        <title>WGS assembly of Aquilegia coerulea Goldsmith.</title>
        <authorList>
            <person name="Hodges S."/>
            <person name="Kramer E."/>
            <person name="Nordborg M."/>
            <person name="Tomkins J."/>
            <person name="Borevitz J."/>
            <person name="Derieg N."/>
            <person name="Yan J."/>
            <person name="Mihaltcheva S."/>
            <person name="Hayes R.D."/>
            <person name="Rokhsar D."/>
        </authorList>
    </citation>
    <scope>NUCLEOTIDE SEQUENCE [LARGE SCALE GENOMIC DNA]</scope>
    <source>
        <strain evidence="2">cv. Goldsmith</strain>
    </source>
</reference>
<organism evidence="1 2">
    <name type="scientific">Aquilegia coerulea</name>
    <name type="common">Rocky mountain columbine</name>
    <dbReference type="NCBI Taxonomy" id="218851"/>
    <lineage>
        <taxon>Eukaryota</taxon>
        <taxon>Viridiplantae</taxon>
        <taxon>Streptophyta</taxon>
        <taxon>Embryophyta</taxon>
        <taxon>Tracheophyta</taxon>
        <taxon>Spermatophyta</taxon>
        <taxon>Magnoliopsida</taxon>
        <taxon>Ranunculales</taxon>
        <taxon>Ranunculaceae</taxon>
        <taxon>Thalictroideae</taxon>
        <taxon>Aquilegia</taxon>
    </lineage>
</organism>
<evidence type="ECO:0000313" key="2">
    <source>
        <dbReference type="Proteomes" id="UP000230069"/>
    </source>
</evidence>
<name>A0A2G5D521_AQUCA</name>
<sequence length="69" mass="7828">MLNCCYCYDDLAVQVLLASREHLNLGKVKNNNYNESAASGNSEVKMQDIDPIQFSFEHLVLGWMETSND</sequence>
<evidence type="ECO:0000313" key="1">
    <source>
        <dbReference type="EMBL" id="PIA38611.1"/>
    </source>
</evidence>
<proteinExistence type="predicted"/>
<protein>
    <submittedName>
        <fullName evidence="1">Uncharacterized protein</fullName>
    </submittedName>
</protein>